<feature type="transmembrane region" description="Helical" evidence="7">
    <location>
        <begin position="69"/>
        <end position="88"/>
    </location>
</feature>
<feature type="transmembrane region" description="Helical" evidence="7">
    <location>
        <begin position="254"/>
        <end position="272"/>
    </location>
</feature>
<evidence type="ECO:0000256" key="5">
    <source>
        <dbReference type="ARBA" id="ARBA00022989"/>
    </source>
</evidence>
<keyword evidence="5 7" id="KW-1133">Transmembrane helix</keyword>
<reference evidence="8 9" key="1">
    <citation type="submission" date="2020-07" db="EMBL/GenBank/DDBJ databases">
        <title>Thermoactinomyces phylogeny.</title>
        <authorList>
            <person name="Dunlap C."/>
        </authorList>
    </citation>
    <scope>NUCLEOTIDE SEQUENCE [LARGE SCALE GENOMIC DNA]</scope>
    <source>
        <strain evidence="8 9">AMNI-1</strain>
    </source>
</reference>
<dbReference type="Pfam" id="PF00860">
    <property type="entry name" value="Xan_ur_permease"/>
    <property type="match status" value="1"/>
</dbReference>
<evidence type="ECO:0000313" key="8">
    <source>
        <dbReference type="EMBL" id="MBA4601135.1"/>
    </source>
</evidence>
<feature type="transmembrane region" description="Helical" evidence="7">
    <location>
        <begin position="364"/>
        <end position="386"/>
    </location>
</feature>
<evidence type="ECO:0000256" key="7">
    <source>
        <dbReference type="SAM" id="Phobius"/>
    </source>
</evidence>
<comment type="similarity">
    <text evidence="2">Belongs to the nucleobase:cation symporter-2 (NCS2) (TC 2.A.40) family.</text>
</comment>
<dbReference type="GO" id="GO:0042907">
    <property type="term" value="F:xanthine transmembrane transporter activity"/>
    <property type="evidence" value="ECO:0007669"/>
    <property type="project" value="TreeGrafter"/>
</dbReference>
<feature type="transmembrane region" description="Helical" evidence="7">
    <location>
        <begin position="124"/>
        <end position="145"/>
    </location>
</feature>
<evidence type="ECO:0000313" key="9">
    <source>
        <dbReference type="Proteomes" id="UP000538292"/>
    </source>
</evidence>
<keyword evidence="6 7" id="KW-0472">Membrane</keyword>
<proteinExistence type="inferred from homology"/>
<comment type="caution">
    <text evidence="8">The sequence shown here is derived from an EMBL/GenBank/DDBJ whole genome shotgun (WGS) entry which is preliminary data.</text>
</comment>
<dbReference type="NCBIfam" id="NF007995">
    <property type="entry name" value="PRK10720.1"/>
    <property type="match status" value="1"/>
</dbReference>
<evidence type="ECO:0000256" key="3">
    <source>
        <dbReference type="ARBA" id="ARBA00022448"/>
    </source>
</evidence>
<dbReference type="RefSeq" id="WP_181737302.1">
    <property type="nucleotide sequence ID" value="NZ_JACEOL010000006.1"/>
</dbReference>
<dbReference type="AlphaFoldDB" id="A0A7W1XQD9"/>
<dbReference type="PANTHER" id="PTHR42810">
    <property type="entry name" value="PURINE PERMEASE C1399.01C-RELATED"/>
    <property type="match status" value="1"/>
</dbReference>
<dbReference type="PROSITE" id="PS01116">
    <property type="entry name" value="XANTH_URACIL_PERMASE"/>
    <property type="match status" value="1"/>
</dbReference>
<evidence type="ECO:0000256" key="6">
    <source>
        <dbReference type="ARBA" id="ARBA00023136"/>
    </source>
</evidence>
<dbReference type="InterPro" id="IPR006043">
    <property type="entry name" value="NCS2"/>
</dbReference>
<feature type="transmembrane region" description="Helical" evidence="7">
    <location>
        <begin position="215"/>
        <end position="234"/>
    </location>
</feature>
<keyword evidence="4 7" id="KW-0812">Transmembrane</keyword>
<feature type="transmembrane region" description="Helical" evidence="7">
    <location>
        <begin position="191"/>
        <end position="208"/>
    </location>
</feature>
<gene>
    <name evidence="8" type="primary">uraA</name>
    <name evidence="8" type="ORF">H2C83_02100</name>
</gene>
<keyword evidence="3" id="KW-0813">Transport</keyword>
<dbReference type="InterPro" id="IPR006042">
    <property type="entry name" value="Xan_ur_permease"/>
</dbReference>
<comment type="subcellular location">
    <subcellularLocation>
        <location evidence="1">Membrane</location>
        <topology evidence="1">Multi-pass membrane protein</topology>
    </subcellularLocation>
</comment>
<feature type="transmembrane region" description="Helical" evidence="7">
    <location>
        <begin position="21"/>
        <end position="40"/>
    </location>
</feature>
<organism evidence="8 9">
    <name type="scientific">Thermoactinomyces mirandus</name>
    <dbReference type="NCBI Taxonomy" id="2756294"/>
    <lineage>
        <taxon>Bacteria</taxon>
        <taxon>Bacillati</taxon>
        <taxon>Bacillota</taxon>
        <taxon>Bacilli</taxon>
        <taxon>Bacillales</taxon>
        <taxon>Thermoactinomycetaceae</taxon>
        <taxon>Thermoactinomyces</taxon>
    </lineage>
</organism>
<evidence type="ECO:0000256" key="4">
    <source>
        <dbReference type="ARBA" id="ARBA00022692"/>
    </source>
</evidence>
<accession>A0A7W1XQD9</accession>
<feature type="transmembrane region" description="Helical" evidence="7">
    <location>
        <begin position="94"/>
        <end position="112"/>
    </location>
</feature>
<dbReference type="NCBIfam" id="TIGR00801">
    <property type="entry name" value="ncs2"/>
    <property type="match status" value="1"/>
</dbReference>
<keyword evidence="9" id="KW-1185">Reference proteome</keyword>
<evidence type="ECO:0000256" key="2">
    <source>
        <dbReference type="ARBA" id="ARBA00008821"/>
    </source>
</evidence>
<sequence length="454" mass="48222">MNQQKIIMDVHDRPKAVKWMLLSFQHLFAMFGATILVPLLTGLSPAIALMSSGVGTLAYLIVTRGKIPAYLGSSFAFIVPIVSVSQGGKHVGEALFGCLLVGITYGVVALVVYRHGIRWLDKLLPPVVIGSVVIVIGLALAGTAVDMASKTDITVQMPQTAEEWAAVNGTIKEVNPENSTVTVHVYSLKNFIVALVTLGIAIVANLFCRGFLRNIPILVGMIGGYLVSLMMGMVDFTAVYNAEWLSVPDMTMPVVSWNAAMVMLPVTLVVLAEHIGHLLVQGDIMGRNLAEDPGLHRSLLGDGIATSIASMIGGPPTTTYGENIGVMAMTRIFSVWVIGGTAVLAVLFSFVGKISALIQTIPTPVMGGVSILLFGIIASAGLRMLIENRIDFNDRRNLVIAAVILVIGVGGALLRLANIHLELEGMALSTVIGVLLNLVLPKQDQENQEAVKAA</sequence>
<dbReference type="GO" id="GO:0005886">
    <property type="term" value="C:plasma membrane"/>
    <property type="evidence" value="ECO:0007669"/>
    <property type="project" value="UniProtKB-ARBA"/>
</dbReference>
<feature type="transmembrane region" description="Helical" evidence="7">
    <location>
        <begin position="46"/>
        <end position="62"/>
    </location>
</feature>
<feature type="transmembrane region" description="Helical" evidence="7">
    <location>
        <begin position="333"/>
        <end position="358"/>
    </location>
</feature>
<dbReference type="EMBL" id="JACEOL010000006">
    <property type="protein sequence ID" value="MBA4601135.1"/>
    <property type="molecule type" value="Genomic_DNA"/>
</dbReference>
<feature type="transmembrane region" description="Helical" evidence="7">
    <location>
        <begin position="398"/>
        <end position="417"/>
    </location>
</feature>
<dbReference type="Proteomes" id="UP000538292">
    <property type="component" value="Unassembled WGS sequence"/>
</dbReference>
<protein>
    <submittedName>
        <fullName evidence="8">Uracil permease</fullName>
    </submittedName>
</protein>
<evidence type="ECO:0000256" key="1">
    <source>
        <dbReference type="ARBA" id="ARBA00004141"/>
    </source>
</evidence>
<dbReference type="PANTHER" id="PTHR42810:SF2">
    <property type="entry name" value="PURINE PERMEASE C1399.01C-RELATED"/>
    <property type="match status" value="1"/>
</dbReference>
<name>A0A7W1XQD9_9BACL</name>